<name>A0A1Y6EFU5_9GAMM</name>
<dbReference type="EMBL" id="FXWH01000001">
    <property type="protein sequence ID" value="SMQ61269.1"/>
    <property type="molecule type" value="Genomic_DNA"/>
</dbReference>
<comment type="similarity">
    <text evidence="2 6">Belongs to the 4-toluene sulfonate uptake permease (TSUP) (TC 2.A.102) family.</text>
</comment>
<evidence type="ECO:0000313" key="8">
    <source>
        <dbReference type="Proteomes" id="UP000194450"/>
    </source>
</evidence>
<evidence type="ECO:0000256" key="6">
    <source>
        <dbReference type="RuleBase" id="RU363041"/>
    </source>
</evidence>
<organism evidence="7 8">
    <name type="scientific">Pseudidiomarina planktonica</name>
    <dbReference type="NCBI Taxonomy" id="1323738"/>
    <lineage>
        <taxon>Bacteria</taxon>
        <taxon>Pseudomonadati</taxon>
        <taxon>Pseudomonadota</taxon>
        <taxon>Gammaproteobacteria</taxon>
        <taxon>Alteromonadales</taxon>
        <taxon>Idiomarinaceae</taxon>
        <taxon>Pseudidiomarina</taxon>
    </lineage>
</organism>
<dbReference type="Proteomes" id="UP000194450">
    <property type="component" value="Unassembled WGS sequence"/>
</dbReference>
<feature type="transmembrane region" description="Helical" evidence="6">
    <location>
        <begin position="7"/>
        <end position="36"/>
    </location>
</feature>
<gene>
    <name evidence="7" type="ORF">SAMN06297229_0539</name>
</gene>
<keyword evidence="6" id="KW-1003">Cell membrane</keyword>
<dbReference type="PANTHER" id="PTHR43483">
    <property type="entry name" value="MEMBRANE TRANSPORTER PROTEIN HI_0806-RELATED"/>
    <property type="match status" value="1"/>
</dbReference>
<proteinExistence type="inferred from homology"/>
<dbReference type="Pfam" id="PF01925">
    <property type="entry name" value="TauE"/>
    <property type="match status" value="1"/>
</dbReference>
<dbReference type="AlphaFoldDB" id="A0A1Y6EFU5"/>
<evidence type="ECO:0000256" key="3">
    <source>
        <dbReference type="ARBA" id="ARBA00022692"/>
    </source>
</evidence>
<sequence length="264" mass="27421">MLLTGWILCLCGGAIAGLLAGMLGIGGGLVVVPLLIYLLPELGVAPHLVVPMAVATSLATICMTTMSAARSHMRHGQVSWFWVRRVIPGLMAGAVLGAFLATQIAPVWLQRIFAVVLIILSVRMMVPQRTGEPLTGISKRLLAIIAAGIGVLAALVGIGGGALTVPFLQRLRVPIRQAIAVSSVGSLSIGFSAVTMFIILGQSQLEAETGLLGYVHGPAWIAISIASVLFAPLGAALTQRIAIRRLQQGFAAFLVIVAANLLIG</sequence>
<feature type="transmembrane region" description="Helical" evidence="6">
    <location>
        <begin position="219"/>
        <end position="238"/>
    </location>
</feature>
<feature type="transmembrane region" description="Helical" evidence="6">
    <location>
        <begin position="245"/>
        <end position="263"/>
    </location>
</feature>
<protein>
    <recommendedName>
        <fullName evidence="6">Probable membrane transporter protein</fullName>
    </recommendedName>
</protein>
<evidence type="ECO:0000256" key="1">
    <source>
        <dbReference type="ARBA" id="ARBA00004141"/>
    </source>
</evidence>
<keyword evidence="8" id="KW-1185">Reference proteome</keyword>
<accession>A0A1Y6EFU5</accession>
<dbReference type="InterPro" id="IPR002781">
    <property type="entry name" value="TM_pro_TauE-like"/>
</dbReference>
<keyword evidence="3 6" id="KW-0812">Transmembrane</keyword>
<keyword evidence="5 6" id="KW-0472">Membrane</keyword>
<dbReference type="PANTHER" id="PTHR43483:SF3">
    <property type="entry name" value="MEMBRANE TRANSPORTER PROTEIN HI_0806-RELATED"/>
    <property type="match status" value="1"/>
</dbReference>
<dbReference type="OrthoDB" id="457670at2"/>
<keyword evidence="4 6" id="KW-1133">Transmembrane helix</keyword>
<reference evidence="8" key="1">
    <citation type="submission" date="2017-04" db="EMBL/GenBank/DDBJ databases">
        <authorList>
            <person name="Varghese N."/>
            <person name="Submissions S."/>
        </authorList>
    </citation>
    <scope>NUCLEOTIDE SEQUENCE [LARGE SCALE GENOMIC DNA]</scope>
</reference>
<feature type="transmembrane region" description="Helical" evidence="6">
    <location>
        <begin position="141"/>
        <end position="167"/>
    </location>
</feature>
<evidence type="ECO:0000256" key="5">
    <source>
        <dbReference type="ARBA" id="ARBA00023136"/>
    </source>
</evidence>
<feature type="transmembrane region" description="Helical" evidence="6">
    <location>
        <begin position="90"/>
        <end position="121"/>
    </location>
</feature>
<feature type="transmembrane region" description="Helical" evidence="6">
    <location>
        <begin position="179"/>
        <end position="199"/>
    </location>
</feature>
<feature type="transmembrane region" description="Helical" evidence="6">
    <location>
        <begin position="48"/>
        <end position="69"/>
    </location>
</feature>
<dbReference type="GO" id="GO:0005886">
    <property type="term" value="C:plasma membrane"/>
    <property type="evidence" value="ECO:0007669"/>
    <property type="project" value="UniProtKB-SubCell"/>
</dbReference>
<comment type="subcellular location">
    <subcellularLocation>
        <location evidence="6">Cell membrane</location>
        <topology evidence="6">Multi-pass membrane protein</topology>
    </subcellularLocation>
    <subcellularLocation>
        <location evidence="1">Membrane</location>
        <topology evidence="1">Multi-pass membrane protein</topology>
    </subcellularLocation>
</comment>
<dbReference type="RefSeq" id="WP_086433710.1">
    <property type="nucleotide sequence ID" value="NZ_FXWH01000001.1"/>
</dbReference>
<evidence type="ECO:0000313" key="7">
    <source>
        <dbReference type="EMBL" id="SMQ61269.1"/>
    </source>
</evidence>
<evidence type="ECO:0000256" key="2">
    <source>
        <dbReference type="ARBA" id="ARBA00009142"/>
    </source>
</evidence>
<evidence type="ECO:0000256" key="4">
    <source>
        <dbReference type="ARBA" id="ARBA00022989"/>
    </source>
</evidence>